<dbReference type="RefSeq" id="WP_035674329.1">
    <property type="nucleotide sequence ID" value="NZ_CP012918.1"/>
</dbReference>
<dbReference type="Pfam" id="PF00571">
    <property type="entry name" value="CBS"/>
    <property type="match status" value="2"/>
</dbReference>
<evidence type="ECO:0000256" key="2">
    <source>
        <dbReference type="PROSITE-ProRule" id="PRU00703"/>
    </source>
</evidence>
<evidence type="ECO:0000313" key="6">
    <source>
        <dbReference type="Proteomes" id="UP000215367"/>
    </source>
</evidence>
<evidence type="ECO:0000256" key="1">
    <source>
        <dbReference type="ARBA" id="ARBA00023122"/>
    </source>
</evidence>
<geneLocation type="plasmid" evidence="5">
    <name>unnamed</name>
</geneLocation>
<dbReference type="AlphaFoldDB" id="A0A0N7I987"/>
<accession>A0A0N7I987</accession>
<dbReference type="PROSITE" id="PS51371">
    <property type="entry name" value="CBS"/>
    <property type="match status" value="2"/>
</dbReference>
<dbReference type="Proteomes" id="UP001277471">
    <property type="component" value="Unassembled WGS sequence"/>
</dbReference>
<evidence type="ECO:0000313" key="7">
    <source>
        <dbReference type="Proteomes" id="UP001277471"/>
    </source>
</evidence>
<organism evidence="5 6">
    <name type="scientific">Azospirillum brasilense</name>
    <dbReference type="NCBI Taxonomy" id="192"/>
    <lineage>
        <taxon>Bacteria</taxon>
        <taxon>Pseudomonadati</taxon>
        <taxon>Pseudomonadota</taxon>
        <taxon>Alphaproteobacteria</taxon>
        <taxon>Rhodospirillales</taxon>
        <taxon>Azospirillaceae</taxon>
        <taxon>Azospirillum</taxon>
    </lineage>
</organism>
<feature type="domain" description="CBS" evidence="3">
    <location>
        <begin position="7"/>
        <end position="63"/>
    </location>
</feature>
<dbReference type="InterPro" id="IPR046342">
    <property type="entry name" value="CBS_dom_sf"/>
</dbReference>
<evidence type="ECO:0000259" key="3">
    <source>
        <dbReference type="PROSITE" id="PS51371"/>
    </source>
</evidence>
<protein>
    <submittedName>
        <fullName evidence="5">CBS domain-containing protein</fullName>
    </submittedName>
</protein>
<dbReference type="KEGG" id="abf:AMK58_28290"/>
<dbReference type="PANTHER" id="PTHR43080">
    <property type="entry name" value="CBS DOMAIN-CONTAINING PROTEIN CBSX3, MITOCHONDRIAL"/>
    <property type="match status" value="1"/>
</dbReference>
<proteinExistence type="predicted"/>
<dbReference type="PANTHER" id="PTHR43080:SF2">
    <property type="entry name" value="CBS DOMAIN-CONTAINING PROTEIN"/>
    <property type="match status" value="1"/>
</dbReference>
<gene>
    <name evidence="5" type="ORF">CHT98_31210</name>
    <name evidence="4" type="ORF">SIM66_33005</name>
</gene>
<evidence type="ECO:0000313" key="5">
    <source>
        <dbReference type="EMBL" id="OYD80435.1"/>
    </source>
</evidence>
<dbReference type="SUPFAM" id="SSF54631">
    <property type="entry name" value="CBS-domain pair"/>
    <property type="match status" value="1"/>
</dbReference>
<sequence length="139" mass="15240">MQIREIMTRDVEIASPDDTIQKAAQMMKDVDTGMLPVGENDQLVGMITDRDITIRATAEGKGVDCKVRDVMTGGVCYVFEDETTEDASRNMSNLQVRRLPVVNRDKRLVGIVSLGDLAVENRAADEAQGALSNVSKPTR</sequence>
<reference evidence="5 6" key="1">
    <citation type="submission" date="2017-07" db="EMBL/GenBank/DDBJ databases">
        <title>Whole genome sequence of Azospirillum brasilense 2A1, a potential biofertilizer strain.</title>
        <authorList>
            <person name="Fontana C.A."/>
            <person name="Toffoli L.M."/>
            <person name="Salazar S.M."/>
            <person name="Puglisi E."/>
            <person name="Pedraza R."/>
            <person name="Bassi D."/>
            <person name="Cocconcelli P.S."/>
        </authorList>
    </citation>
    <scope>NUCLEOTIDE SEQUENCE [LARGE SCALE GENOMIC DNA]</scope>
    <source>
        <strain evidence="5 6">2A1</strain>
        <plasmid evidence="5">unnamed</plasmid>
    </source>
</reference>
<dbReference type="InterPro" id="IPR000644">
    <property type="entry name" value="CBS_dom"/>
</dbReference>
<keyword evidence="1 2" id="KW-0129">CBS domain</keyword>
<name>A0A0N7I987_AZOBR</name>
<reference evidence="4 7" key="2">
    <citation type="submission" date="2023-11" db="EMBL/GenBank/DDBJ databases">
        <title>MicrobeMod: A computational toolkit for identifying prokaryotic methylation and restriction-modification with nanopore sequencing.</title>
        <authorList>
            <person name="Crits-Christoph A."/>
            <person name="Kang S.C."/>
            <person name="Lee H."/>
            <person name="Ostrov N."/>
        </authorList>
    </citation>
    <scope>NUCLEOTIDE SEQUENCE [LARGE SCALE GENOMIC DNA]</scope>
    <source>
        <strain evidence="4 7">ATCC 29145</strain>
    </source>
</reference>
<dbReference type="EMBL" id="NOWT01000056">
    <property type="protein sequence ID" value="OYD80435.1"/>
    <property type="molecule type" value="Genomic_DNA"/>
</dbReference>
<keyword evidence="5" id="KW-0614">Plasmid</keyword>
<dbReference type="Proteomes" id="UP000215367">
    <property type="component" value="Unassembled WGS sequence"/>
</dbReference>
<feature type="domain" description="CBS" evidence="3">
    <location>
        <begin position="71"/>
        <end position="131"/>
    </location>
</feature>
<dbReference type="Gene3D" id="3.10.580.10">
    <property type="entry name" value="CBS-domain"/>
    <property type="match status" value="1"/>
</dbReference>
<comment type="caution">
    <text evidence="5">The sequence shown here is derived from an EMBL/GenBank/DDBJ whole genome shotgun (WGS) entry which is preliminary data.</text>
</comment>
<dbReference type="EMBL" id="JAWXYC010000007">
    <property type="protein sequence ID" value="MDX5955984.1"/>
    <property type="molecule type" value="Genomic_DNA"/>
</dbReference>
<dbReference type="SMART" id="SM00116">
    <property type="entry name" value="CBS"/>
    <property type="match status" value="2"/>
</dbReference>
<evidence type="ECO:0000313" key="4">
    <source>
        <dbReference type="EMBL" id="MDX5955984.1"/>
    </source>
</evidence>
<keyword evidence="7" id="KW-1185">Reference proteome</keyword>
<dbReference type="InterPro" id="IPR051257">
    <property type="entry name" value="Diverse_CBS-Domain"/>
</dbReference>
<dbReference type="CDD" id="cd04622">
    <property type="entry name" value="CBS_pair_HRP1_like"/>
    <property type="match status" value="1"/>
</dbReference>